<comment type="subcellular location">
    <subcellularLocation>
        <location evidence="1">Membrane</location>
        <topology evidence="1">Multi-pass membrane protein</topology>
    </subcellularLocation>
</comment>
<evidence type="ECO:0000256" key="4">
    <source>
        <dbReference type="ARBA" id="ARBA00022989"/>
    </source>
</evidence>
<feature type="transmembrane region" description="Helical" evidence="6">
    <location>
        <begin position="159"/>
        <end position="177"/>
    </location>
</feature>
<feature type="transmembrane region" description="Helical" evidence="6">
    <location>
        <begin position="118"/>
        <end position="139"/>
    </location>
</feature>
<dbReference type="InterPro" id="IPR001104">
    <property type="entry name" value="3-oxo-5_a-steroid_4-DH_C"/>
</dbReference>
<feature type="transmembrane region" description="Helical" evidence="6">
    <location>
        <begin position="189"/>
        <end position="205"/>
    </location>
</feature>
<reference evidence="8 9" key="1">
    <citation type="submission" date="2024-03" db="EMBL/GenBank/DDBJ databases">
        <authorList>
            <person name="Gkanogiannis A."/>
            <person name="Becerra Lopez-Lavalle L."/>
        </authorList>
    </citation>
    <scope>NUCLEOTIDE SEQUENCE [LARGE SCALE GENOMIC DNA]</scope>
</reference>
<dbReference type="PROSITE" id="PS50244">
    <property type="entry name" value="S5A_REDUCTASE"/>
    <property type="match status" value="1"/>
</dbReference>
<comment type="similarity">
    <text evidence="2">Belongs to the steroid 5-alpha reductase family.</text>
</comment>
<evidence type="ECO:0000313" key="8">
    <source>
        <dbReference type="EMBL" id="CAK9316942.1"/>
    </source>
</evidence>
<keyword evidence="4 6" id="KW-1133">Transmembrane helix</keyword>
<name>A0ABP0YE54_9ROSI</name>
<protein>
    <recommendedName>
        <fullName evidence="7">3-oxo-5-alpha-steroid 4-dehydrogenase C-terminal domain-containing protein</fullName>
    </recommendedName>
</protein>
<keyword evidence="3 6" id="KW-0812">Transmembrane</keyword>
<evidence type="ECO:0000256" key="1">
    <source>
        <dbReference type="ARBA" id="ARBA00004141"/>
    </source>
</evidence>
<dbReference type="PANTHER" id="PTHR10556">
    <property type="entry name" value="3-OXO-5-ALPHA-STEROID 4-DEHYDROGENASE"/>
    <property type="match status" value="1"/>
</dbReference>
<dbReference type="EMBL" id="OZ021737">
    <property type="protein sequence ID" value="CAK9316942.1"/>
    <property type="molecule type" value="Genomic_DNA"/>
</dbReference>
<feature type="transmembrane region" description="Helical" evidence="6">
    <location>
        <begin position="15"/>
        <end position="33"/>
    </location>
</feature>
<dbReference type="Gene3D" id="1.20.120.1630">
    <property type="match status" value="1"/>
</dbReference>
<evidence type="ECO:0000256" key="6">
    <source>
        <dbReference type="SAM" id="Phobius"/>
    </source>
</evidence>
<dbReference type="Pfam" id="PF02544">
    <property type="entry name" value="Steroid_dh"/>
    <property type="match status" value="1"/>
</dbReference>
<dbReference type="InterPro" id="IPR039357">
    <property type="entry name" value="SRD5A/TECR"/>
</dbReference>
<dbReference type="PANTHER" id="PTHR10556:SF35">
    <property type="entry name" value="3-OXO-5-ALPHA-STEROID 4-DEHYDROGENASE FAMILY PROTEIN"/>
    <property type="match status" value="1"/>
</dbReference>
<feature type="domain" description="3-oxo-5-alpha-steroid 4-dehydrogenase C-terminal" evidence="7">
    <location>
        <begin position="124"/>
        <end position="263"/>
    </location>
</feature>
<gene>
    <name evidence="8" type="ORF">CITCOLO1_LOCUS8825</name>
</gene>
<dbReference type="Proteomes" id="UP001642487">
    <property type="component" value="Chromosome 3"/>
</dbReference>
<feature type="transmembrane region" description="Helical" evidence="6">
    <location>
        <begin position="211"/>
        <end position="233"/>
    </location>
</feature>
<evidence type="ECO:0000259" key="7">
    <source>
        <dbReference type="Pfam" id="PF02544"/>
    </source>
</evidence>
<organism evidence="8 9">
    <name type="scientific">Citrullus colocynthis</name>
    <name type="common">colocynth</name>
    <dbReference type="NCBI Taxonomy" id="252529"/>
    <lineage>
        <taxon>Eukaryota</taxon>
        <taxon>Viridiplantae</taxon>
        <taxon>Streptophyta</taxon>
        <taxon>Embryophyta</taxon>
        <taxon>Tracheophyta</taxon>
        <taxon>Spermatophyta</taxon>
        <taxon>Magnoliopsida</taxon>
        <taxon>eudicotyledons</taxon>
        <taxon>Gunneridae</taxon>
        <taxon>Pentapetalae</taxon>
        <taxon>rosids</taxon>
        <taxon>fabids</taxon>
        <taxon>Cucurbitales</taxon>
        <taxon>Cucurbitaceae</taxon>
        <taxon>Benincaseae</taxon>
        <taxon>Citrullus</taxon>
    </lineage>
</organism>
<evidence type="ECO:0000313" key="9">
    <source>
        <dbReference type="Proteomes" id="UP001642487"/>
    </source>
</evidence>
<evidence type="ECO:0000256" key="3">
    <source>
        <dbReference type="ARBA" id="ARBA00022692"/>
    </source>
</evidence>
<proteinExistence type="inferred from homology"/>
<accession>A0ABP0YE54</accession>
<evidence type="ECO:0000256" key="2">
    <source>
        <dbReference type="ARBA" id="ARBA00007742"/>
    </source>
</evidence>
<sequence>MDTLSEFVFPPPSSLFVNVMTVVSSAVVAVVGLSEARGKHMKYSKFWNTANNASKSSNLSARLGMLLAYTPAFLVSVASLWLFPNEDRRILLLKSALILHFFKRNLEVLFLHKYSSKMAINTVITISFSYFSSTAIMIYTQHLSQDLPEPSIDLKKIGITLFLIGIIGNFYHHYLLSQTRKQGETSYKIPKGGLFSLVICPHYLFEIIEYFGFALISQTIYSLFFAFATALYLSGRSNATRKWYVSKFEHFPNHVKALLPFLF</sequence>
<evidence type="ECO:0000256" key="5">
    <source>
        <dbReference type="ARBA" id="ARBA00023136"/>
    </source>
</evidence>
<keyword evidence="5 6" id="KW-0472">Membrane</keyword>
<keyword evidence="9" id="KW-1185">Reference proteome</keyword>